<dbReference type="Gene3D" id="3.40.30.10">
    <property type="entry name" value="Glutaredoxin"/>
    <property type="match status" value="2"/>
</dbReference>
<evidence type="ECO:0000256" key="2">
    <source>
        <dbReference type="SAM" id="SignalP"/>
    </source>
</evidence>
<comment type="caution">
    <text evidence="4">The sequence shown here is derived from an EMBL/GenBank/DDBJ whole genome shotgun (WGS) entry which is preliminary data.</text>
</comment>
<keyword evidence="5" id="KW-1185">Reference proteome</keyword>
<dbReference type="RefSeq" id="WP_111278531.1">
    <property type="nucleotide sequence ID" value="NZ_QFYS01000013.1"/>
</dbReference>
<dbReference type="OrthoDB" id="8478320at2"/>
<protein>
    <submittedName>
        <fullName evidence="4">DsbA family protein</fullName>
    </submittedName>
</protein>
<evidence type="ECO:0000313" key="5">
    <source>
        <dbReference type="Proteomes" id="UP000249524"/>
    </source>
</evidence>
<proteinExistence type="inferred from homology"/>
<evidence type="ECO:0000256" key="1">
    <source>
        <dbReference type="ARBA" id="ARBA00005791"/>
    </source>
</evidence>
<evidence type="ECO:0000313" key="4">
    <source>
        <dbReference type="EMBL" id="RAK62161.1"/>
    </source>
</evidence>
<sequence length="208" mass="22120">MSALTRRAALLTVAAGAVAAAAPAGAAVKAAPGDMNLGNPKAPVHVVEYLSLTCPHCAEFHAEVFPAFKAKYIDTGRVYFTVRELLTAPAQVAAAGVLMARCNGGTKYFQVVEDVFRSQSRWQAGSIKPIFVEIAKKNGLTEAQFESCITDEKAQIALEGRLQYATQTDKVTGTPTFIVNGVMLDNRHVPTLADLDAAIGKALKSGRR</sequence>
<name>A0A328B6Y0_9CAUL</name>
<dbReference type="EMBL" id="QFYS01000013">
    <property type="protein sequence ID" value="RAK62161.1"/>
    <property type="molecule type" value="Genomic_DNA"/>
</dbReference>
<accession>A0A328B6Y0</accession>
<dbReference type="PROSITE" id="PS51318">
    <property type="entry name" value="TAT"/>
    <property type="match status" value="1"/>
</dbReference>
<gene>
    <name evidence="4" type="ORF">DJ019_19990</name>
</gene>
<dbReference type="InterPro" id="IPR012336">
    <property type="entry name" value="Thioredoxin-like_fold"/>
</dbReference>
<dbReference type="AlphaFoldDB" id="A0A328B6Y0"/>
<evidence type="ECO:0000259" key="3">
    <source>
        <dbReference type="Pfam" id="PF13462"/>
    </source>
</evidence>
<keyword evidence="2" id="KW-0732">Signal</keyword>
<dbReference type="Pfam" id="PF13462">
    <property type="entry name" value="Thioredoxin_4"/>
    <property type="match status" value="1"/>
</dbReference>
<dbReference type="SUPFAM" id="SSF52833">
    <property type="entry name" value="Thioredoxin-like"/>
    <property type="match status" value="1"/>
</dbReference>
<dbReference type="PANTHER" id="PTHR13887:SF56">
    <property type="entry name" value="THIOREDOXIN-LIKE REDUCTASE RV2466C"/>
    <property type="match status" value="1"/>
</dbReference>
<dbReference type="Proteomes" id="UP000249524">
    <property type="component" value="Unassembled WGS sequence"/>
</dbReference>
<dbReference type="InterPro" id="IPR036249">
    <property type="entry name" value="Thioredoxin-like_sf"/>
</dbReference>
<feature type="signal peptide" evidence="2">
    <location>
        <begin position="1"/>
        <end position="26"/>
    </location>
</feature>
<feature type="chain" id="PRO_5016349938" evidence="2">
    <location>
        <begin position="27"/>
        <end position="208"/>
    </location>
</feature>
<comment type="similarity">
    <text evidence="1">Belongs to the thioredoxin family. DsbA subfamily.</text>
</comment>
<dbReference type="Gene3D" id="1.10.40.110">
    <property type="match status" value="2"/>
</dbReference>
<reference evidence="4 5" key="1">
    <citation type="submission" date="2018-05" db="EMBL/GenBank/DDBJ databases">
        <authorList>
            <person name="Lanie J.A."/>
            <person name="Ng W.-L."/>
            <person name="Kazmierczak K.M."/>
            <person name="Andrzejewski T.M."/>
            <person name="Davidsen T.M."/>
            <person name="Wayne K.J."/>
            <person name="Tettelin H."/>
            <person name="Glass J.I."/>
            <person name="Rusch D."/>
            <person name="Podicherti R."/>
            <person name="Tsui H.-C.T."/>
            <person name="Winkler M.E."/>
        </authorList>
    </citation>
    <scope>NUCLEOTIDE SEQUENCE [LARGE SCALE GENOMIC DNA]</scope>
    <source>
        <strain evidence="4 5">BUT-10</strain>
    </source>
</reference>
<dbReference type="InterPro" id="IPR006311">
    <property type="entry name" value="TAT_signal"/>
</dbReference>
<feature type="domain" description="Thioredoxin-like fold" evidence="3">
    <location>
        <begin position="32"/>
        <end position="188"/>
    </location>
</feature>
<organism evidence="4 5">
    <name type="scientific">Phenylobacterium kunshanense</name>
    <dbReference type="NCBI Taxonomy" id="1445034"/>
    <lineage>
        <taxon>Bacteria</taxon>
        <taxon>Pseudomonadati</taxon>
        <taxon>Pseudomonadota</taxon>
        <taxon>Alphaproteobacteria</taxon>
        <taxon>Caulobacterales</taxon>
        <taxon>Caulobacteraceae</taxon>
        <taxon>Phenylobacterium</taxon>
    </lineage>
</organism>
<dbReference type="PANTHER" id="PTHR13887">
    <property type="entry name" value="GLUTATHIONE S-TRANSFERASE KAPPA"/>
    <property type="match status" value="1"/>
</dbReference>